<dbReference type="Gene3D" id="1.10.287.100">
    <property type="match status" value="1"/>
</dbReference>
<reference evidence="2" key="1">
    <citation type="submission" date="2020-08" db="EMBL/GenBank/DDBJ databases">
        <title>Sequencing the genomes of 1000 actinobacteria strains.</title>
        <authorList>
            <person name="Klenk H.-P."/>
        </authorList>
    </citation>
    <scope>NUCLEOTIDE SEQUENCE</scope>
    <source>
        <strain evidence="2">DSM 10695</strain>
    </source>
</reference>
<name>A0A923E6F2_9ACTO</name>
<evidence type="ECO:0000313" key="2">
    <source>
        <dbReference type="EMBL" id="MBB6334441.1"/>
    </source>
</evidence>
<dbReference type="Proteomes" id="UP000617426">
    <property type="component" value="Unassembled WGS sequence"/>
</dbReference>
<proteinExistence type="predicted"/>
<comment type="caution">
    <text evidence="2">The sequence shown here is derived from an EMBL/GenBank/DDBJ whole genome shotgun (WGS) entry which is preliminary data.</text>
</comment>
<feature type="compositionally biased region" description="Gly residues" evidence="1">
    <location>
        <begin position="381"/>
        <end position="421"/>
    </location>
</feature>
<dbReference type="SUPFAM" id="SSF159659">
    <property type="entry name" value="Cgl1923-like"/>
    <property type="match status" value="1"/>
</dbReference>
<sequence>MMRTTDEVMFERAGAEDSRARILVIHFRGALDAGAAGRLAIREMLRSLPSERIATFDADHFLDYRSHRPISTVENWVMTSLEAPELVLDRVRDDLGNPILVLHGPEPDAKWEAFARIVSELAQEAGVEITVSFHGIPSGVPHTRATPVHFQATDASLVPVQPKMAQIIQFPSPASVFLQSRLRERGINGIAMLAAVPFYMSDTGYPAGASALLGALSKYADLSLPVGELEQGAAEDQETIDSLVEANPEILHTVSALEEHYDAWTGEGSGMPLGALGQGADMVNARKQSKDIGEVIEAYLANLASQDGEQEEPERAEAGDAEEDPLAAALRRVEERRRSPDGPRSRAPLHRAPEPQDGRGEEAGLGIRFAEGPLPPADEGGPAGAGEGGSAGVDEGGSAGVDEGGPAGVDEGGPAGAGEGGPAEEPQD</sequence>
<organism evidence="2 3">
    <name type="scientific">Schaalia hyovaginalis</name>
    <dbReference type="NCBI Taxonomy" id="29316"/>
    <lineage>
        <taxon>Bacteria</taxon>
        <taxon>Bacillati</taxon>
        <taxon>Actinomycetota</taxon>
        <taxon>Actinomycetes</taxon>
        <taxon>Actinomycetales</taxon>
        <taxon>Actinomycetaceae</taxon>
        <taxon>Schaalia</taxon>
    </lineage>
</organism>
<evidence type="ECO:0000256" key="1">
    <source>
        <dbReference type="SAM" id="MobiDB-lite"/>
    </source>
</evidence>
<dbReference type="Gene3D" id="3.40.50.10900">
    <property type="entry name" value="PAC-like subunit"/>
    <property type="match status" value="1"/>
</dbReference>
<gene>
    <name evidence="2" type="ORF">HD592_001006</name>
</gene>
<dbReference type="EMBL" id="JACHMK010000001">
    <property type="protein sequence ID" value="MBB6334441.1"/>
    <property type="molecule type" value="Genomic_DNA"/>
</dbReference>
<dbReference type="AlphaFoldDB" id="A0A923E6F2"/>
<accession>A0A923E6F2</accession>
<dbReference type="InterPro" id="IPR038389">
    <property type="entry name" value="PSMG2_sf"/>
</dbReference>
<protein>
    <submittedName>
        <fullName evidence="2">ATP-grasp superfamily ATP-dependent carboligase</fullName>
    </submittedName>
</protein>
<dbReference type="Pfam" id="PF09754">
    <property type="entry name" value="PAC2"/>
    <property type="match status" value="1"/>
</dbReference>
<dbReference type="InterPro" id="IPR019151">
    <property type="entry name" value="Proteasome_assmbl_chaperone_2"/>
</dbReference>
<feature type="compositionally biased region" description="Basic and acidic residues" evidence="1">
    <location>
        <begin position="351"/>
        <end position="362"/>
    </location>
</feature>
<feature type="region of interest" description="Disordered" evidence="1">
    <location>
        <begin position="303"/>
        <end position="428"/>
    </location>
</feature>
<feature type="compositionally biased region" description="Basic and acidic residues" evidence="1">
    <location>
        <begin position="331"/>
        <end position="344"/>
    </location>
</feature>
<keyword evidence="3" id="KW-1185">Reference proteome</keyword>
<evidence type="ECO:0000313" key="3">
    <source>
        <dbReference type="Proteomes" id="UP000617426"/>
    </source>
</evidence>